<dbReference type="InterPro" id="IPR047817">
    <property type="entry name" value="ABC2_TM_bact-type"/>
</dbReference>
<evidence type="ECO:0000256" key="2">
    <source>
        <dbReference type="ARBA" id="ARBA00007783"/>
    </source>
</evidence>
<evidence type="ECO:0000256" key="4">
    <source>
        <dbReference type="ARBA" id="ARBA00022475"/>
    </source>
</evidence>
<dbReference type="InterPro" id="IPR000412">
    <property type="entry name" value="ABC_2_transport"/>
</dbReference>
<keyword evidence="3 11" id="KW-0813">Transport</keyword>
<keyword evidence="14" id="KW-1185">Reference proteome</keyword>
<sequence length="266" mass="29603">MPSLVKSAWVNRELIYQLSRRDLLARYKGSLIGLAWSFISPMFVLGVYTLFFTEVFHVRWPSMEVGGKGQYATALFAGLIIYTFLADCITQGTRLVTDNASYVTKVVFPLEILPWVSSLTATYHALASLAVLAAFSLIFSGHVASTFLLFPAVLMPLALLSTAMGWLFASLGVYVRDVGQATSLITIALLYTSPVFFPLDHVSPGMRSLMVLNPLTFLIEQARNVLLWNRGPDWFGLAVYVAGCFIVCWLAYVWFQRTRGGFIDVL</sequence>
<organism evidence="13 14">
    <name type="scientific">Dyella psychrodurans</name>
    <dbReference type="NCBI Taxonomy" id="1927960"/>
    <lineage>
        <taxon>Bacteria</taxon>
        <taxon>Pseudomonadati</taxon>
        <taxon>Pseudomonadota</taxon>
        <taxon>Gammaproteobacteria</taxon>
        <taxon>Lysobacterales</taxon>
        <taxon>Rhodanobacteraceae</taxon>
        <taxon>Dyella</taxon>
    </lineage>
</organism>
<comment type="subcellular location">
    <subcellularLocation>
        <location evidence="11">Cell inner membrane</location>
        <topology evidence="11">Multi-pass membrane protein</topology>
    </subcellularLocation>
    <subcellularLocation>
        <location evidence="1">Cell membrane</location>
        <topology evidence="1">Multi-pass membrane protein</topology>
    </subcellularLocation>
</comment>
<evidence type="ECO:0000313" key="13">
    <source>
        <dbReference type="EMBL" id="RDS80994.1"/>
    </source>
</evidence>
<dbReference type="GO" id="GO:0043190">
    <property type="term" value="C:ATP-binding cassette (ABC) transporter complex"/>
    <property type="evidence" value="ECO:0007669"/>
    <property type="project" value="InterPro"/>
</dbReference>
<keyword evidence="10 11" id="KW-0472">Membrane</keyword>
<dbReference type="PANTHER" id="PTHR30413:SF10">
    <property type="entry name" value="CAPSULE POLYSACCHARIDE EXPORT INNER-MEMBRANE PROTEIN CTRC"/>
    <property type="match status" value="1"/>
</dbReference>
<dbReference type="Proteomes" id="UP000255334">
    <property type="component" value="Unassembled WGS sequence"/>
</dbReference>
<keyword evidence="8 11" id="KW-1133">Transmembrane helix</keyword>
<evidence type="ECO:0000256" key="1">
    <source>
        <dbReference type="ARBA" id="ARBA00004651"/>
    </source>
</evidence>
<feature type="transmembrane region" description="Helical" evidence="11">
    <location>
        <begin position="129"/>
        <end position="150"/>
    </location>
</feature>
<feature type="domain" description="ABC transmembrane type-2" evidence="12">
    <location>
        <begin position="32"/>
        <end position="258"/>
    </location>
</feature>
<evidence type="ECO:0000256" key="9">
    <source>
        <dbReference type="ARBA" id="ARBA00023047"/>
    </source>
</evidence>
<evidence type="ECO:0000256" key="11">
    <source>
        <dbReference type="RuleBase" id="RU361157"/>
    </source>
</evidence>
<feature type="transmembrane region" description="Helical" evidence="11">
    <location>
        <begin position="181"/>
        <end position="199"/>
    </location>
</feature>
<feature type="transmembrane region" description="Helical" evidence="11">
    <location>
        <begin position="234"/>
        <end position="255"/>
    </location>
</feature>
<dbReference type="PROSITE" id="PS51012">
    <property type="entry name" value="ABC_TM2"/>
    <property type="match status" value="1"/>
</dbReference>
<dbReference type="Pfam" id="PF01061">
    <property type="entry name" value="ABC2_membrane"/>
    <property type="match status" value="1"/>
</dbReference>
<gene>
    <name evidence="13" type="ORF">DWU99_18245</name>
</gene>
<evidence type="ECO:0000256" key="6">
    <source>
        <dbReference type="ARBA" id="ARBA00022692"/>
    </source>
</evidence>
<dbReference type="GO" id="GO:0015774">
    <property type="term" value="P:polysaccharide transport"/>
    <property type="evidence" value="ECO:0007669"/>
    <property type="project" value="UniProtKB-KW"/>
</dbReference>
<proteinExistence type="inferred from homology"/>
<reference evidence="13 14" key="1">
    <citation type="submission" date="2018-07" db="EMBL/GenBank/DDBJ databases">
        <title>Dyella monticola sp. nov. and Dyella psychrodurans sp. nov. isolated from monsoon evergreen broad-leaved forest soil of Dinghu Mountain, China.</title>
        <authorList>
            <person name="Gao Z."/>
            <person name="Qiu L."/>
        </authorList>
    </citation>
    <scope>NUCLEOTIDE SEQUENCE [LARGE SCALE GENOMIC DNA]</scope>
    <source>
        <strain evidence="13 14">4MSK11</strain>
    </source>
</reference>
<keyword evidence="7" id="KW-0972">Capsule biogenesis/degradation</keyword>
<feature type="transmembrane region" description="Helical" evidence="11">
    <location>
        <begin position="30"/>
        <end position="51"/>
    </location>
</feature>
<dbReference type="GO" id="GO:0015920">
    <property type="term" value="P:lipopolysaccharide transport"/>
    <property type="evidence" value="ECO:0007669"/>
    <property type="project" value="TreeGrafter"/>
</dbReference>
<comment type="similarity">
    <text evidence="2 11">Belongs to the ABC-2 integral membrane protein family.</text>
</comment>
<evidence type="ECO:0000256" key="10">
    <source>
        <dbReference type="ARBA" id="ARBA00023136"/>
    </source>
</evidence>
<evidence type="ECO:0000256" key="3">
    <source>
        <dbReference type="ARBA" id="ARBA00022448"/>
    </source>
</evidence>
<keyword evidence="9" id="KW-0625">Polysaccharide transport</keyword>
<dbReference type="GO" id="GO:0140359">
    <property type="term" value="F:ABC-type transporter activity"/>
    <property type="evidence" value="ECO:0007669"/>
    <property type="project" value="InterPro"/>
</dbReference>
<keyword evidence="4 11" id="KW-1003">Cell membrane</keyword>
<dbReference type="EMBL" id="QRBF01000008">
    <property type="protein sequence ID" value="RDS80994.1"/>
    <property type="molecule type" value="Genomic_DNA"/>
</dbReference>
<name>A0A370WXX1_9GAMM</name>
<evidence type="ECO:0000256" key="5">
    <source>
        <dbReference type="ARBA" id="ARBA00022597"/>
    </source>
</evidence>
<accession>A0A370WXX1</accession>
<protein>
    <recommendedName>
        <fullName evidence="11">Transport permease protein</fullName>
    </recommendedName>
</protein>
<evidence type="ECO:0000259" key="12">
    <source>
        <dbReference type="PROSITE" id="PS51012"/>
    </source>
</evidence>
<dbReference type="PIRSF" id="PIRSF006648">
    <property type="entry name" value="DrrB"/>
    <property type="match status" value="1"/>
</dbReference>
<evidence type="ECO:0000256" key="7">
    <source>
        <dbReference type="ARBA" id="ARBA00022903"/>
    </source>
</evidence>
<dbReference type="PANTHER" id="PTHR30413">
    <property type="entry name" value="INNER MEMBRANE TRANSPORT PERMEASE"/>
    <property type="match status" value="1"/>
</dbReference>
<dbReference type="InterPro" id="IPR013525">
    <property type="entry name" value="ABC2_TM"/>
</dbReference>
<feature type="transmembrane region" description="Helical" evidence="11">
    <location>
        <begin position="157"/>
        <end position="175"/>
    </location>
</feature>
<keyword evidence="5" id="KW-0762">Sugar transport</keyword>
<evidence type="ECO:0000256" key="8">
    <source>
        <dbReference type="ARBA" id="ARBA00022989"/>
    </source>
</evidence>
<keyword evidence="6 11" id="KW-0812">Transmembrane</keyword>
<comment type="caution">
    <text evidence="13">The sequence shown here is derived from an EMBL/GenBank/DDBJ whole genome shotgun (WGS) entry which is preliminary data.</text>
</comment>
<dbReference type="AlphaFoldDB" id="A0A370WXX1"/>
<evidence type="ECO:0000313" key="14">
    <source>
        <dbReference type="Proteomes" id="UP000255334"/>
    </source>
</evidence>
<feature type="transmembrane region" description="Helical" evidence="11">
    <location>
        <begin position="71"/>
        <end position="90"/>
    </location>
</feature>